<evidence type="ECO:0000313" key="4">
    <source>
        <dbReference type="EMBL" id="BBY06745.1"/>
    </source>
</evidence>
<accession>A0A7I7PDY9</accession>
<protein>
    <recommendedName>
        <fullName evidence="8">DUF4237 domain-containing protein</fullName>
    </recommendedName>
</protein>
<sequence length="652" mass="69179">MQLQHIDLGKLIAAAGGDPWAINHSLQAGRPAQISDLAEAFRNAGQSTAESDRAFADARRRFESSWNREGCQHPINDSAEVQRVTQSLGAQAAQLPKIAVDLENVAATLAEAQRTCGVLISTLDDRLKTLDDWIGQAEELINYDAYLLAEADDPDDIADLEDDISRLEQYIADCEQEAIGDTASTLAQLQSIRAGYSDYLQRASASLRTDGYDPTAIQAVDAEETKNQDPGNIPPSGLEASELADIRRVTNQAVVDQMAKVRAAQKAIDDALATAYTKGQGSPEGQAALASLPQLKKNLADALNTLGNLPDYNNVDPSAMRSSPDGHFLFGYTADGQPVQVTGQLKNGTGEIFDQGTGTYYTFKDGKLVGTRTLDPGRAQATDEPLLTAVTLAVGAPELKAGGEAAWQGLKTLFTREGLASSAGITSDNVLPRAFAAAETRAAGAAQNLAEQASMPHSPVAPTAEHPGPLTAAEHPASPPTHEPALPGAGPEVPHPPGQVPQPLPHDSPLFEGYHPVEPGPEFTAADGSLIYPDDSIASKPYAIAGTVIPDAHLPAGTELGRFGYPGGAYLAPEGTPFAQLSLPPESALKPYFKYVVNDPNALPPGWRIEQSQAAPWFHQPGGATQYRIIDEFGNSGSVEELVRWGFLRRTN</sequence>
<dbReference type="RefSeq" id="WP_083089980.1">
    <property type="nucleotide sequence ID" value="NZ_AP022583.1"/>
</dbReference>
<reference evidence="4" key="3">
    <citation type="submission" date="2020-02" db="EMBL/GenBank/DDBJ databases">
        <authorList>
            <person name="Matsumoto Y."/>
            <person name="Motooka D."/>
            <person name="Nakamura S."/>
        </authorList>
    </citation>
    <scope>NUCLEOTIDE SEQUENCE</scope>
    <source>
        <strain evidence="4">JCM 16367</strain>
    </source>
</reference>
<dbReference type="InterPro" id="IPR054469">
    <property type="entry name" value="Pred_hydrolase_N"/>
</dbReference>
<dbReference type="InterPro" id="IPR025331">
    <property type="entry name" value="TNT"/>
</dbReference>
<evidence type="ECO:0000259" key="2">
    <source>
        <dbReference type="Pfam" id="PF14021"/>
    </source>
</evidence>
<proteinExistence type="predicted"/>
<gene>
    <name evidence="5" type="ORF">BST37_21695</name>
    <name evidence="4" type="ORF">MNVI_20630</name>
</gene>
<feature type="region of interest" description="Disordered" evidence="1">
    <location>
        <begin position="450"/>
        <end position="519"/>
    </location>
</feature>
<dbReference type="KEGG" id="mnv:MNVI_20630"/>
<dbReference type="OrthoDB" id="4509678at2"/>
<dbReference type="Proteomes" id="UP000466894">
    <property type="component" value="Chromosome"/>
</dbReference>
<dbReference type="Pfam" id="PF22905">
    <property type="entry name" value="Hydro_N_hd"/>
    <property type="match status" value="1"/>
</dbReference>
<keyword evidence="6" id="KW-1185">Reference proteome</keyword>
<dbReference type="EMBL" id="MVIC01000073">
    <property type="protein sequence ID" value="ORB10941.1"/>
    <property type="molecule type" value="Genomic_DNA"/>
</dbReference>
<evidence type="ECO:0000313" key="6">
    <source>
        <dbReference type="Proteomes" id="UP000192374"/>
    </source>
</evidence>
<evidence type="ECO:0000256" key="1">
    <source>
        <dbReference type="SAM" id="MobiDB-lite"/>
    </source>
</evidence>
<dbReference type="EMBL" id="AP022583">
    <property type="protein sequence ID" value="BBY06745.1"/>
    <property type="molecule type" value="Genomic_DNA"/>
</dbReference>
<evidence type="ECO:0000313" key="5">
    <source>
        <dbReference type="EMBL" id="ORB10941.1"/>
    </source>
</evidence>
<dbReference type="Proteomes" id="UP000192374">
    <property type="component" value="Unassembled WGS sequence"/>
</dbReference>
<organism evidence="4 7">
    <name type="scientific">Mycobacterium noviomagense</name>
    <dbReference type="NCBI Taxonomy" id="459858"/>
    <lineage>
        <taxon>Bacteria</taxon>
        <taxon>Bacillati</taxon>
        <taxon>Actinomycetota</taxon>
        <taxon>Actinomycetes</taxon>
        <taxon>Mycobacteriales</taxon>
        <taxon>Mycobacteriaceae</taxon>
        <taxon>Mycobacterium</taxon>
    </lineage>
</organism>
<reference evidence="5 6" key="1">
    <citation type="submission" date="2017-02" db="EMBL/GenBank/DDBJ databases">
        <title>The new phylogeny of genus Mycobacterium.</title>
        <authorList>
            <person name="Tortoli E."/>
            <person name="Trovato A."/>
            <person name="Cirillo D.M."/>
        </authorList>
    </citation>
    <scope>NUCLEOTIDE SEQUENCE [LARGE SCALE GENOMIC DNA]</scope>
    <source>
        <strain evidence="5 6">DSM 45145</strain>
    </source>
</reference>
<feature type="domain" description="Predicted hydrolase N-terminal" evidence="3">
    <location>
        <begin position="1"/>
        <end position="208"/>
    </location>
</feature>
<dbReference type="GO" id="GO:0050135">
    <property type="term" value="F:NADP+ nucleosidase activity"/>
    <property type="evidence" value="ECO:0007669"/>
    <property type="project" value="InterPro"/>
</dbReference>
<evidence type="ECO:0000259" key="3">
    <source>
        <dbReference type="Pfam" id="PF22905"/>
    </source>
</evidence>
<reference evidence="4 7" key="2">
    <citation type="journal article" date="2019" name="Emerg. Microbes Infect.">
        <title>Comprehensive subspecies identification of 175 nontuberculous mycobacteria species based on 7547 genomic profiles.</title>
        <authorList>
            <person name="Matsumoto Y."/>
            <person name="Kinjo T."/>
            <person name="Motooka D."/>
            <person name="Nabeya D."/>
            <person name="Jung N."/>
            <person name="Uechi K."/>
            <person name="Horii T."/>
            <person name="Iida T."/>
            <person name="Fujita J."/>
            <person name="Nakamura S."/>
        </authorList>
    </citation>
    <scope>NUCLEOTIDE SEQUENCE [LARGE SCALE GENOMIC DNA]</scope>
    <source>
        <strain evidence="4 7">JCM 16367</strain>
    </source>
</reference>
<feature type="domain" description="TNT" evidence="2">
    <location>
        <begin position="554"/>
        <end position="650"/>
    </location>
</feature>
<evidence type="ECO:0000313" key="7">
    <source>
        <dbReference type="Proteomes" id="UP000466894"/>
    </source>
</evidence>
<name>A0A7I7PDY9_9MYCO</name>
<feature type="compositionally biased region" description="Pro residues" evidence="1">
    <location>
        <begin position="493"/>
        <end position="506"/>
    </location>
</feature>
<dbReference type="Pfam" id="PF14021">
    <property type="entry name" value="TNT"/>
    <property type="match status" value="1"/>
</dbReference>
<evidence type="ECO:0008006" key="8">
    <source>
        <dbReference type="Google" id="ProtNLM"/>
    </source>
</evidence>
<dbReference type="AlphaFoldDB" id="A0A7I7PDY9"/>